<reference evidence="6 7" key="1">
    <citation type="journal article" date="2018" name="Sci. Rep.">
        <title>Comparative genomics provides insights into the lifestyle and reveals functional heterogeneity of dark septate endophytic fungi.</title>
        <authorList>
            <person name="Knapp D.G."/>
            <person name="Nemeth J.B."/>
            <person name="Barry K."/>
            <person name="Hainaut M."/>
            <person name="Henrissat B."/>
            <person name="Johnson J."/>
            <person name="Kuo A."/>
            <person name="Lim J.H.P."/>
            <person name="Lipzen A."/>
            <person name="Nolan M."/>
            <person name="Ohm R.A."/>
            <person name="Tamas L."/>
            <person name="Grigoriev I.V."/>
            <person name="Spatafora J.W."/>
            <person name="Nagy L.G."/>
            <person name="Kovacs G.M."/>
        </authorList>
    </citation>
    <scope>NUCLEOTIDE SEQUENCE [LARGE SCALE GENOMIC DNA]</scope>
    <source>
        <strain evidence="6 7">DSE2036</strain>
    </source>
</reference>
<evidence type="ECO:0000256" key="1">
    <source>
        <dbReference type="ARBA" id="ARBA00004496"/>
    </source>
</evidence>
<evidence type="ECO:0000256" key="5">
    <source>
        <dbReference type="SAM" id="MobiDB-lite"/>
    </source>
</evidence>
<dbReference type="SUPFAM" id="SSF48452">
    <property type="entry name" value="TPR-like"/>
    <property type="match status" value="1"/>
</dbReference>
<feature type="non-terminal residue" evidence="6">
    <location>
        <position position="140"/>
    </location>
</feature>
<dbReference type="AlphaFoldDB" id="A0A2V1D6T9"/>
<dbReference type="PANTHER" id="PTHR45783:SF3">
    <property type="entry name" value="KINESIN LIGHT CHAIN"/>
    <property type="match status" value="1"/>
</dbReference>
<feature type="non-terminal residue" evidence="6">
    <location>
        <position position="1"/>
    </location>
</feature>
<dbReference type="GO" id="GO:0005737">
    <property type="term" value="C:cytoplasm"/>
    <property type="evidence" value="ECO:0007669"/>
    <property type="project" value="UniProtKB-SubCell"/>
</dbReference>
<dbReference type="GO" id="GO:0005871">
    <property type="term" value="C:kinesin complex"/>
    <property type="evidence" value="ECO:0007669"/>
    <property type="project" value="InterPro"/>
</dbReference>
<organism evidence="6 7">
    <name type="scientific">Periconia macrospinosa</name>
    <dbReference type="NCBI Taxonomy" id="97972"/>
    <lineage>
        <taxon>Eukaryota</taxon>
        <taxon>Fungi</taxon>
        <taxon>Dikarya</taxon>
        <taxon>Ascomycota</taxon>
        <taxon>Pezizomycotina</taxon>
        <taxon>Dothideomycetes</taxon>
        <taxon>Pleosporomycetidae</taxon>
        <taxon>Pleosporales</taxon>
        <taxon>Massarineae</taxon>
        <taxon>Periconiaceae</taxon>
        <taxon>Periconia</taxon>
    </lineage>
</organism>
<dbReference type="GO" id="GO:0019894">
    <property type="term" value="F:kinesin binding"/>
    <property type="evidence" value="ECO:0007669"/>
    <property type="project" value="TreeGrafter"/>
</dbReference>
<proteinExistence type="predicted"/>
<evidence type="ECO:0000313" key="7">
    <source>
        <dbReference type="Proteomes" id="UP000244855"/>
    </source>
</evidence>
<evidence type="ECO:0000256" key="2">
    <source>
        <dbReference type="ARBA" id="ARBA00022490"/>
    </source>
</evidence>
<keyword evidence="7" id="KW-1185">Reference proteome</keyword>
<keyword evidence="4" id="KW-0802">TPR repeat</keyword>
<dbReference type="EMBL" id="KZ805564">
    <property type="protein sequence ID" value="PVH93836.1"/>
    <property type="molecule type" value="Genomic_DNA"/>
</dbReference>
<dbReference type="InterPro" id="IPR002151">
    <property type="entry name" value="Kinesin_light"/>
</dbReference>
<keyword evidence="2" id="KW-0963">Cytoplasm</keyword>
<dbReference type="InterPro" id="IPR011990">
    <property type="entry name" value="TPR-like_helical_dom_sf"/>
</dbReference>
<evidence type="ECO:0008006" key="8">
    <source>
        <dbReference type="Google" id="ProtNLM"/>
    </source>
</evidence>
<feature type="compositionally biased region" description="Basic and acidic residues" evidence="5">
    <location>
        <begin position="1"/>
        <end position="10"/>
    </location>
</feature>
<evidence type="ECO:0000313" key="6">
    <source>
        <dbReference type="EMBL" id="PVH93836.1"/>
    </source>
</evidence>
<dbReference type="Pfam" id="PF13374">
    <property type="entry name" value="TPR_10"/>
    <property type="match status" value="3"/>
</dbReference>
<gene>
    <name evidence="6" type="ORF">DM02DRAFT_469765</name>
</gene>
<dbReference type="STRING" id="97972.A0A2V1D6T9"/>
<evidence type="ECO:0000256" key="4">
    <source>
        <dbReference type="ARBA" id="ARBA00022803"/>
    </source>
</evidence>
<evidence type="ECO:0000256" key="3">
    <source>
        <dbReference type="ARBA" id="ARBA00022737"/>
    </source>
</evidence>
<dbReference type="GO" id="GO:0007018">
    <property type="term" value="P:microtubule-based movement"/>
    <property type="evidence" value="ECO:0007669"/>
    <property type="project" value="TreeGrafter"/>
</dbReference>
<name>A0A2V1D6T9_9PLEO</name>
<feature type="region of interest" description="Disordered" evidence="5">
    <location>
        <begin position="1"/>
        <end position="52"/>
    </location>
</feature>
<protein>
    <recommendedName>
        <fullName evidence="8">TPR-like protein</fullName>
    </recommendedName>
</protein>
<dbReference type="PANTHER" id="PTHR45783">
    <property type="entry name" value="KINESIN LIGHT CHAIN"/>
    <property type="match status" value="1"/>
</dbReference>
<accession>A0A2V1D6T9</accession>
<dbReference type="Gene3D" id="1.25.40.10">
    <property type="entry name" value="Tetratricopeptide repeat domain"/>
    <property type="match status" value="2"/>
</dbReference>
<dbReference type="Proteomes" id="UP000244855">
    <property type="component" value="Unassembled WGS sequence"/>
</dbReference>
<sequence>GLHDKAEELHQTALARRKRVLGDEHPDTPTSESRLMEGGRGAGGVTHGDEKKRVFGEEYSDTPTSMNNLATMLDGQGKYEAAESILKQTLLGEKHPDTLVSMNDLAQLLGHRHRYDESTTAYQGAYAVYIAVLGKDHLNT</sequence>
<keyword evidence="3" id="KW-0677">Repeat</keyword>
<dbReference type="OrthoDB" id="5986190at2759"/>
<comment type="subcellular location">
    <subcellularLocation>
        <location evidence="1">Cytoplasm</location>
    </subcellularLocation>
</comment>